<gene>
    <name evidence="1" type="ORF">EJ995_08590</name>
</gene>
<evidence type="ECO:0008006" key="3">
    <source>
        <dbReference type="Google" id="ProtNLM"/>
    </source>
</evidence>
<keyword evidence="2" id="KW-1185">Reference proteome</keyword>
<name>A0A3S9MYR3_9FLAO</name>
<protein>
    <recommendedName>
        <fullName evidence="3">Adhesin domain-containing protein</fullName>
    </recommendedName>
</protein>
<dbReference type="AlphaFoldDB" id="A0A3S9MYR3"/>
<dbReference type="EMBL" id="CP034549">
    <property type="protein sequence ID" value="AZQ44289.1"/>
    <property type="molecule type" value="Genomic_DNA"/>
</dbReference>
<proteinExistence type="predicted"/>
<sequence length="358" mass="39672">MKLYNTLIVLILLPAIALAVPIDKFNKTKSIKQSYNVNSDALVDIENSFGDVTIETWDKNIVSIEVYVEVSGNDENIVDEKLREVDVTFNASSSRVSAETYIPSTSSGVWNWWKASKNANIQVNYLVKIPVASPLELSNDYGAVIIEKLSAPTDISCDFGRLQIGQLLHTDNKLSFDYTDNSNIDYVKEAIIKADFSNFRIYGADNLDFSGDYTKAKLPQIKNLKYNSDFSTINVEGVDNVDGRGDYSNVSIDYIKESGDFNADFGTVNIGKAMNGFKMIDVKSDYTTVKIGYDPAAAFTYELDTEFGSLKVNSSLTTTQSRSDGTEKFKEGYHLDNKSSNRITVNSSFGSVSLNPNN</sequence>
<accession>A0A3S9MYR3</accession>
<dbReference type="KEGG" id="noj:EJ995_08590"/>
<evidence type="ECO:0000313" key="2">
    <source>
        <dbReference type="Proteomes" id="UP000279600"/>
    </source>
</evidence>
<dbReference type="RefSeq" id="WP_126447581.1">
    <property type="nucleotide sequence ID" value="NZ_CP034549.1"/>
</dbReference>
<dbReference type="Proteomes" id="UP000279600">
    <property type="component" value="Chromosome"/>
</dbReference>
<dbReference type="OrthoDB" id="1117657at2"/>
<reference evidence="1 2" key="1">
    <citation type="submission" date="2018-12" db="EMBL/GenBank/DDBJ databases">
        <title>Complete genome of Nonlabens sp. MJ115.</title>
        <authorList>
            <person name="Choi H.S."/>
            <person name="Jung J."/>
        </authorList>
    </citation>
    <scope>NUCLEOTIDE SEQUENCE [LARGE SCALE GENOMIC DNA]</scope>
    <source>
        <strain evidence="1 2">MJ115</strain>
    </source>
</reference>
<organism evidence="1 2">
    <name type="scientific">Nonlabens ponticola</name>
    <dbReference type="NCBI Taxonomy" id="2496866"/>
    <lineage>
        <taxon>Bacteria</taxon>
        <taxon>Pseudomonadati</taxon>
        <taxon>Bacteroidota</taxon>
        <taxon>Flavobacteriia</taxon>
        <taxon>Flavobacteriales</taxon>
        <taxon>Flavobacteriaceae</taxon>
        <taxon>Nonlabens</taxon>
    </lineage>
</organism>
<evidence type="ECO:0000313" key="1">
    <source>
        <dbReference type="EMBL" id="AZQ44289.1"/>
    </source>
</evidence>